<comment type="subcellular location">
    <subcellularLocation>
        <location evidence="1 7">Cell membrane</location>
        <topology evidence="1 7">Multi-pass membrane protein</topology>
    </subcellularLocation>
</comment>
<keyword evidence="4 7" id="KW-0812">Transmembrane</keyword>
<evidence type="ECO:0000256" key="7">
    <source>
        <dbReference type="RuleBase" id="RU362048"/>
    </source>
</evidence>
<dbReference type="OMA" id="IMDPPGI"/>
<dbReference type="InterPro" id="IPR002771">
    <property type="entry name" value="Multi_antbiot-R_MarC"/>
</dbReference>
<proteinExistence type="inferred from homology"/>
<feature type="transmembrane region" description="Helical" evidence="7">
    <location>
        <begin position="147"/>
        <end position="168"/>
    </location>
</feature>
<keyword evidence="6 7" id="KW-0472">Membrane</keyword>
<dbReference type="GO" id="GO:0005886">
    <property type="term" value="C:plasma membrane"/>
    <property type="evidence" value="ECO:0007669"/>
    <property type="project" value="UniProtKB-SubCell"/>
</dbReference>
<evidence type="ECO:0000256" key="6">
    <source>
        <dbReference type="ARBA" id="ARBA00023136"/>
    </source>
</evidence>
<accession>A0A124FFC7</accession>
<dbReference type="Proteomes" id="UP000053911">
    <property type="component" value="Unassembled WGS sequence"/>
</dbReference>
<sequence length="212" mass="22980">MELLLFFRTFLYVFGTLFAVMNPIGAVPVFLSIIQHCKSYEGMISLAKRTSVAVFVTLTAFALLGEWIFKFFGSTIDAFAIAGGILLFRMALEMLSGNLSTVKISHEEEEEAVNLSEIAIVPLAIPLISGPGSITTVMIHMAKNASYLGKAAVMLAILITSFLVYVVLRSAEKVQQRLGKVGIRLITRMMGLILASMAVQLVINGIKGAFGL</sequence>
<dbReference type="PANTHER" id="PTHR33508">
    <property type="entry name" value="UPF0056 MEMBRANE PROTEIN YHCE"/>
    <property type="match status" value="1"/>
</dbReference>
<evidence type="ECO:0000313" key="8">
    <source>
        <dbReference type="EMBL" id="KUK17676.1"/>
    </source>
</evidence>
<feature type="transmembrane region" description="Helical" evidence="7">
    <location>
        <begin position="113"/>
        <end position="141"/>
    </location>
</feature>
<feature type="transmembrane region" description="Helical" evidence="7">
    <location>
        <begin position="71"/>
        <end position="92"/>
    </location>
</feature>
<dbReference type="GeneID" id="8095396"/>
<evidence type="ECO:0000313" key="9">
    <source>
        <dbReference type="Proteomes" id="UP000053911"/>
    </source>
</evidence>
<feature type="transmembrane region" description="Helical" evidence="7">
    <location>
        <begin position="12"/>
        <end position="34"/>
    </location>
</feature>
<feature type="transmembrane region" description="Helical" evidence="7">
    <location>
        <begin position="46"/>
        <end position="65"/>
    </location>
</feature>
<gene>
    <name evidence="8" type="ORF">XD54_1041</name>
</gene>
<dbReference type="NCBIfam" id="TIGR00427">
    <property type="entry name" value="NAAT family transporter"/>
    <property type="match status" value="1"/>
</dbReference>
<dbReference type="Pfam" id="PF01914">
    <property type="entry name" value="MarC"/>
    <property type="match status" value="1"/>
</dbReference>
<dbReference type="PATRIC" id="fig|172049.5.peg.1941"/>
<name>A0A124FFC7_9EURY</name>
<comment type="similarity">
    <text evidence="2 7">Belongs to the UPF0056 (MarC) family.</text>
</comment>
<evidence type="ECO:0000256" key="2">
    <source>
        <dbReference type="ARBA" id="ARBA00009784"/>
    </source>
</evidence>
<feature type="transmembrane region" description="Helical" evidence="7">
    <location>
        <begin position="189"/>
        <end position="210"/>
    </location>
</feature>
<comment type="caution">
    <text evidence="8">The sequence shown here is derived from an EMBL/GenBank/DDBJ whole genome shotgun (WGS) entry which is preliminary data.</text>
</comment>
<evidence type="ECO:0000256" key="3">
    <source>
        <dbReference type="ARBA" id="ARBA00022475"/>
    </source>
</evidence>
<dbReference type="PANTHER" id="PTHR33508:SF1">
    <property type="entry name" value="UPF0056 MEMBRANE PROTEIN YHCE"/>
    <property type="match status" value="1"/>
</dbReference>
<dbReference type="RefSeq" id="WP_015848696.1">
    <property type="nucleotide sequence ID" value="NZ_LGFD01000017.1"/>
</dbReference>
<evidence type="ECO:0000256" key="1">
    <source>
        <dbReference type="ARBA" id="ARBA00004651"/>
    </source>
</evidence>
<dbReference type="AlphaFoldDB" id="A0A124FFC7"/>
<keyword evidence="5 7" id="KW-1133">Transmembrane helix</keyword>
<protein>
    <recommendedName>
        <fullName evidence="7">UPF0056 membrane protein</fullName>
    </recommendedName>
</protein>
<evidence type="ECO:0000256" key="5">
    <source>
        <dbReference type="ARBA" id="ARBA00022989"/>
    </source>
</evidence>
<evidence type="ECO:0000256" key="4">
    <source>
        <dbReference type="ARBA" id="ARBA00022692"/>
    </source>
</evidence>
<dbReference type="EMBL" id="LGFD01000017">
    <property type="protein sequence ID" value="KUK17676.1"/>
    <property type="molecule type" value="Genomic_DNA"/>
</dbReference>
<organism evidence="8 9">
    <name type="scientific">Thermococcus sibiricus</name>
    <dbReference type="NCBI Taxonomy" id="172049"/>
    <lineage>
        <taxon>Archaea</taxon>
        <taxon>Methanobacteriati</taxon>
        <taxon>Methanobacteriota</taxon>
        <taxon>Thermococci</taxon>
        <taxon>Thermococcales</taxon>
        <taxon>Thermococcaceae</taxon>
        <taxon>Thermococcus</taxon>
    </lineage>
</organism>
<reference evidence="9" key="1">
    <citation type="journal article" date="2015" name="MBio">
        <title>Genome-Resolved Metagenomic Analysis Reveals Roles for Candidate Phyla and Other Microbial Community Members in Biogeochemical Transformations in Oil Reservoirs.</title>
        <authorList>
            <person name="Hu P."/>
            <person name="Tom L."/>
            <person name="Singh A."/>
            <person name="Thomas B.C."/>
            <person name="Baker B.J."/>
            <person name="Piceno Y.M."/>
            <person name="Andersen G.L."/>
            <person name="Banfield J.F."/>
        </authorList>
    </citation>
    <scope>NUCLEOTIDE SEQUENCE [LARGE SCALE GENOMIC DNA]</scope>
</reference>
<keyword evidence="3" id="KW-1003">Cell membrane</keyword>